<comment type="caution">
    <text evidence="2">The sequence shown here is derived from an EMBL/GenBank/DDBJ whole genome shotgun (WGS) entry which is preliminary data.</text>
</comment>
<dbReference type="PROSITE" id="PS51186">
    <property type="entry name" value="GNAT"/>
    <property type="match status" value="1"/>
</dbReference>
<feature type="domain" description="N-acetyltransferase" evidence="1">
    <location>
        <begin position="10"/>
        <end position="177"/>
    </location>
</feature>
<dbReference type="Gene3D" id="3.40.630.30">
    <property type="match status" value="1"/>
</dbReference>
<evidence type="ECO:0000313" key="3">
    <source>
        <dbReference type="Proteomes" id="UP000696280"/>
    </source>
</evidence>
<dbReference type="SUPFAM" id="SSF55729">
    <property type="entry name" value="Acyl-CoA N-acyltransferases (Nat)"/>
    <property type="match status" value="1"/>
</dbReference>
<organism evidence="2 3">
    <name type="scientific">Hymenoscyphus fraxineus</name>
    <dbReference type="NCBI Taxonomy" id="746836"/>
    <lineage>
        <taxon>Eukaryota</taxon>
        <taxon>Fungi</taxon>
        <taxon>Dikarya</taxon>
        <taxon>Ascomycota</taxon>
        <taxon>Pezizomycotina</taxon>
        <taxon>Leotiomycetes</taxon>
        <taxon>Helotiales</taxon>
        <taxon>Helotiaceae</taxon>
        <taxon>Hymenoscyphus</taxon>
    </lineage>
</organism>
<name>A0A9N9PG96_9HELO</name>
<dbReference type="Pfam" id="PF13302">
    <property type="entry name" value="Acetyltransf_3"/>
    <property type="match status" value="1"/>
</dbReference>
<dbReference type="InterPro" id="IPR000182">
    <property type="entry name" value="GNAT_dom"/>
</dbReference>
<dbReference type="InterPro" id="IPR016181">
    <property type="entry name" value="Acyl_CoA_acyltransferase"/>
</dbReference>
<gene>
    <name evidence="2" type="ORF">HYFRA_00007340</name>
</gene>
<dbReference type="GO" id="GO:0016747">
    <property type="term" value="F:acyltransferase activity, transferring groups other than amino-acyl groups"/>
    <property type="evidence" value="ECO:0007669"/>
    <property type="project" value="InterPro"/>
</dbReference>
<dbReference type="PANTHER" id="PTHR43415:SF3">
    <property type="entry name" value="GNAT-FAMILY ACETYLTRANSFERASE"/>
    <property type="match status" value="1"/>
</dbReference>
<dbReference type="AlphaFoldDB" id="A0A9N9PG96"/>
<proteinExistence type="predicted"/>
<accession>A0A9N9PG96</accession>
<protein>
    <recommendedName>
        <fullName evidence="1">N-acetyltransferase domain-containing protein</fullName>
    </recommendedName>
</protein>
<sequence>MTDPFRSQNLLYRLVDPEVDEPFFRELQVDPLAQLNSNPRVPKPPSKESALEYMKGVEDSLLGLIICLPGPEPTSETVSIGTIHLSQSAPGMEHHRFTYAGINIIKRYQGQSYGTEAIKWILEWAFNSAGLHRVGIRVAEYNSGARRLYEKLGFTQEGVTREMLWREGRWWDDIQLSMLSREWMEKYGAIKQVT</sequence>
<dbReference type="PANTHER" id="PTHR43415">
    <property type="entry name" value="SPERMIDINE N(1)-ACETYLTRANSFERASE"/>
    <property type="match status" value="1"/>
</dbReference>
<evidence type="ECO:0000259" key="1">
    <source>
        <dbReference type="PROSITE" id="PS51186"/>
    </source>
</evidence>
<dbReference type="Proteomes" id="UP000696280">
    <property type="component" value="Unassembled WGS sequence"/>
</dbReference>
<keyword evidence="3" id="KW-1185">Reference proteome</keyword>
<reference evidence="2" key="1">
    <citation type="submission" date="2021-07" db="EMBL/GenBank/DDBJ databases">
        <authorList>
            <person name="Durling M."/>
        </authorList>
    </citation>
    <scope>NUCLEOTIDE SEQUENCE</scope>
</reference>
<dbReference type="EMBL" id="CAJVRL010000043">
    <property type="protein sequence ID" value="CAG8951424.1"/>
    <property type="molecule type" value="Genomic_DNA"/>
</dbReference>
<evidence type="ECO:0000313" key="2">
    <source>
        <dbReference type="EMBL" id="CAG8951424.1"/>
    </source>
</evidence>
<dbReference type="OrthoDB" id="64477at2759"/>